<accession>A0A8H7AEU2</accession>
<evidence type="ECO:0000313" key="2">
    <source>
        <dbReference type="Proteomes" id="UP000606974"/>
    </source>
</evidence>
<evidence type="ECO:0000313" key="1">
    <source>
        <dbReference type="EMBL" id="KAF7506759.1"/>
    </source>
</evidence>
<protein>
    <submittedName>
        <fullName evidence="1">Uncharacterized protein</fullName>
    </submittedName>
</protein>
<dbReference type="EMBL" id="JAACFV010000081">
    <property type="protein sequence ID" value="KAF7506759.1"/>
    <property type="molecule type" value="Genomic_DNA"/>
</dbReference>
<sequence length="65" mass="7180">MRARMNKNPVACGIPSHAFIAASTFGHPLPTSELPDMKRAPCEPEFLVSDTRYGPLRTAITRLKL</sequence>
<dbReference type="AlphaFoldDB" id="A0A8H7AEU2"/>
<keyword evidence="2" id="KW-1185">Reference proteome</keyword>
<gene>
    <name evidence="1" type="ORF">GJ744_011483</name>
</gene>
<proteinExistence type="predicted"/>
<comment type="caution">
    <text evidence="1">The sequence shown here is derived from an EMBL/GenBank/DDBJ whole genome shotgun (WGS) entry which is preliminary data.</text>
</comment>
<reference evidence="1" key="1">
    <citation type="submission" date="2020-02" db="EMBL/GenBank/DDBJ databases">
        <authorList>
            <person name="Palmer J.M."/>
        </authorList>
    </citation>
    <scope>NUCLEOTIDE SEQUENCE</scope>
    <source>
        <strain evidence="1">EPUS1.4</strain>
        <tissue evidence="1">Thallus</tissue>
    </source>
</reference>
<name>A0A8H7AEU2_9EURO</name>
<dbReference type="Proteomes" id="UP000606974">
    <property type="component" value="Unassembled WGS sequence"/>
</dbReference>
<organism evidence="1 2">
    <name type="scientific">Endocarpon pusillum</name>
    <dbReference type="NCBI Taxonomy" id="364733"/>
    <lineage>
        <taxon>Eukaryota</taxon>
        <taxon>Fungi</taxon>
        <taxon>Dikarya</taxon>
        <taxon>Ascomycota</taxon>
        <taxon>Pezizomycotina</taxon>
        <taxon>Eurotiomycetes</taxon>
        <taxon>Chaetothyriomycetidae</taxon>
        <taxon>Verrucariales</taxon>
        <taxon>Verrucariaceae</taxon>
        <taxon>Endocarpon</taxon>
    </lineage>
</organism>